<comment type="similarity">
    <text evidence="7">Belongs to the eukaryotic-type primase large subunit family.</text>
</comment>
<dbReference type="InterPro" id="IPR058560">
    <property type="entry name" value="DNA_primase_C"/>
</dbReference>
<feature type="binding site" evidence="7">
    <location>
        <position position="324"/>
    </location>
    <ligand>
        <name>[4Fe-4S] cluster</name>
        <dbReference type="ChEBI" id="CHEBI:49883"/>
    </ligand>
</feature>
<dbReference type="PANTHER" id="PTHR10537:SF3">
    <property type="entry name" value="DNA PRIMASE LARGE SUBUNIT"/>
    <property type="match status" value="1"/>
</dbReference>
<evidence type="ECO:0000256" key="6">
    <source>
        <dbReference type="ARBA" id="ARBA00023014"/>
    </source>
</evidence>
<organism evidence="9">
    <name type="scientific">Fervidicoccus fontis</name>
    <dbReference type="NCBI Taxonomy" id="683846"/>
    <lineage>
        <taxon>Archaea</taxon>
        <taxon>Thermoproteota</taxon>
        <taxon>Thermoprotei</taxon>
        <taxon>Fervidicoccales</taxon>
        <taxon>Fervidicoccaceae</taxon>
        <taxon>Fervidicoccus</taxon>
    </lineage>
</organism>
<evidence type="ECO:0000259" key="8">
    <source>
        <dbReference type="Pfam" id="PF04104"/>
    </source>
</evidence>
<keyword evidence="2 7" id="KW-0639">Primosome</keyword>
<dbReference type="InterPro" id="IPR007238">
    <property type="entry name" value="DNA_primase_lsu_euk/arc"/>
</dbReference>
<dbReference type="InterPro" id="IPR023642">
    <property type="entry name" value="DNA_primase_lsu_PriL"/>
</dbReference>
<dbReference type="AlphaFoldDB" id="A0A7J3SKS0"/>
<comment type="subunit">
    <text evidence="7">Heterodimer of a small subunit (PriS) and a large subunit (PriL).</text>
</comment>
<accession>A0A7J3SKS0</accession>
<evidence type="ECO:0000256" key="4">
    <source>
        <dbReference type="ARBA" id="ARBA00022723"/>
    </source>
</evidence>
<evidence type="ECO:0000256" key="2">
    <source>
        <dbReference type="ARBA" id="ARBA00022515"/>
    </source>
</evidence>
<evidence type="ECO:0000313" key="9">
    <source>
        <dbReference type="EMBL" id="HGZ60166.1"/>
    </source>
</evidence>
<dbReference type="CDD" id="cd06560">
    <property type="entry name" value="PriL"/>
    <property type="match status" value="1"/>
</dbReference>
<feature type="domain" description="DNA primase large subunit C-terminal" evidence="8">
    <location>
        <begin position="235"/>
        <end position="321"/>
    </location>
</feature>
<sequence>MENVLDYLINKGYLPSSTNLAEAISLLGAGKRVIEIVQDALDGFYKLEDEDMRLPLEAIAFHTAIILMGRIGGKWLVNRLSISVSKSMREELNLLSDQDLVLLSKLLGLHTFYQDATITRSQKSGPSLLYPFSVSFYSYLKSTKRLTGDPSWKLTNQMLLKGRVLLDRRRFIRIIEELIAERVSSLYEKYADLMKLPSLPPPIQEIEAYLKESLANVLSKKIVEGRDYAKNQPLSIDAFPPCMKKIYQKAIEGENLSHAERFAIATFMIAAGADEEMLLEVFSHSPDYKEKIAKYQIEHLMGKRGSGTKYRPYSCAKMKSFSLCIADCGTRTPLQKYYLNLKVRNRVEDQSGSI</sequence>
<keyword evidence="6 7" id="KW-0411">Iron-sulfur</keyword>
<dbReference type="GO" id="GO:0046872">
    <property type="term" value="F:metal ion binding"/>
    <property type="evidence" value="ECO:0007669"/>
    <property type="project" value="UniProtKB-KW"/>
</dbReference>
<comment type="cofactor">
    <cofactor evidence="7">
        <name>[4Fe-4S] cluster</name>
        <dbReference type="ChEBI" id="CHEBI:49883"/>
    </cofactor>
    <text evidence="7">Binds 1 [4Fe-4S] cluster.</text>
</comment>
<protein>
    <recommendedName>
        <fullName evidence="7">DNA primase large subunit PriL</fullName>
    </recommendedName>
</protein>
<comment type="caution">
    <text evidence="9">The sequence shown here is derived from an EMBL/GenBank/DDBJ whole genome shotgun (WGS) entry which is preliminary data.</text>
</comment>
<name>A0A7J3SKS0_9CREN</name>
<evidence type="ECO:0000256" key="7">
    <source>
        <dbReference type="HAMAP-Rule" id="MF_00701"/>
    </source>
</evidence>
<keyword evidence="3 7" id="KW-0235">DNA replication</keyword>
<dbReference type="Pfam" id="PF04104">
    <property type="entry name" value="DNA_primase_lrg"/>
    <property type="match status" value="1"/>
</dbReference>
<dbReference type="EMBL" id="DTLS01000085">
    <property type="protein sequence ID" value="HGZ60166.1"/>
    <property type="molecule type" value="Genomic_DNA"/>
</dbReference>
<dbReference type="GO" id="GO:0051539">
    <property type="term" value="F:4 iron, 4 sulfur cluster binding"/>
    <property type="evidence" value="ECO:0007669"/>
    <property type="project" value="UniProtKB-UniRule"/>
</dbReference>
<evidence type="ECO:0000256" key="1">
    <source>
        <dbReference type="ARBA" id="ARBA00022485"/>
    </source>
</evidence>
<dbReference type="GO" id="GO:0003899">
    <property type="term" value="F:DNA-directed RNA polymerase activity"/>
    <property type="evidence" value="ECO:0007669"/>
    <property type="project" value="InterPro"/>
</dbReference>
<evidence type="ECO:0000256" key="3">
    <source>
        <dbReference type="ARBA" id="ARBA00022705"/>
    </source>
</evidence>
<keyword evidence="4 7" id="KW-0479">Metal-binding</keyword>
<keyword evidence="1 7" id="KW-0004">4Fe-4S</keyword>
<comment type="function">
    <text evidence="7">Regulatory subunit of DNA primase, an RNA polymerase that catalyzes the synthesis of short RNA molecules used as primers for DNA polymerase during DNA replication. Stabilizes and modulates the activity of the small subunit, increasing the rate of DNA synthesis, and conferring RNA synthesis capability. The DNA polymerase activity may enable DNA primase to also catalyze primer extension after primer synthesis. May also play a role in DNA repair.</text>
</comment>
<dbReference type="GO" id="GO:0006269">
    <property type="term" value="P:DNA replication, synthesis of primer"/>
    <property type="evidence" value="ECO:0007669"/>
    <property type="project" value="UniProtKB-UniRule"/>
</dbReference>
<dbReference type="GO" id="GO:1990077">
    <property type="term" value="C:primosome complex"/>
    <property type="evidence" value="ECO:0007669"/>
    <property type="project" value="UniProtKB-KW"/>
</dbReference>
<feature type="binding site" evidence="7">
    <location>
        <position position="328"/>
    </location>
    <ligand>
        <name>[4Fe-4S] cluster</name>
        <dbReference type="ChEBI" id="CHEBI:49883"/>
    </ligand>
</feature>
<dbReference type="HAMAP" id="MF_00701">
    <property type="entry name" value="DNA_primase_lrg_arc"/>
    <property type="match status" value="1"/>
</dbReference>
<evidence type="ECO:0000256" key="5">
    <source>
        <dbReference type="ARBA" id="ARBA00023004"/>
    </source>
</evidence>
<dbReference type="PANTHER" id="PTHR10537">
    <property type="entry name" value="DNA PRIMASE LARGE SUBUNIT"/>
    <property type="match status" value="1"/>
</dbReference>
<feature type="binding site" evidence="7">
    <location>
        <position position="315"/>
    </location>
    <ligand>
        <name>[4Fe-4S] cluster</name>
        <dbReference type="ChEBI" id="CHEBI:49883"/>
    </ligand>
</feature>
<dbReference type="SUPFAM" id="SSF140914">
    <property type="entry name" value="PriB N-terminal domain-like"/>
    <property type="match status" value="1"/>
</dbReference>
<reference evidence="9" key="1">
    <citation type="journal article" date="2020" name="mSystems">
        <title>Genome- and Community-Level Interaction Insights into Carbon Utilization and Element Cycling Functions of Hydrothermarchaeota in Hydrothermal Sediment.</title>
        <authorList>
            <person name="Zhou Z."/>
            <person name="Liu Y."/>
            <person name="Xu W."/>
            <person name="Pan J."/>
            <person name="Luo Z.H."/>
            <person name="Li M."/>
        </authorList>
    </citation>
    <scope>NUCLEOTIDE SEQUENCE [LARGE SCALE GENOMIC DNA]</scope>
    <source>
        <strain evidence="9">SpSt-885</strain>
    </source>
</reference>
<keyword evidence="5 7" id="KW-0408">Iron</keyword>
<proteinExistence type="inferred from homology"/>
<feature type="binding site" evidence="7">
    <location>
        <position position="242"/>
    </location>
    <ligand>
        <name>[4Fe-4S] cluster</name>
        <dbReference type="ChEBI" id="CHEBI:49883"/>
    </ligand>
</feature>
<dbReference type="GO" id="GO:0006270">
    <property type="term" value="P:DNA replication initiation"/>
    <property type="evidence" value="ECO:0007669"/>
    <property type="project" value="TreeGrafter"/>
</dbReference>
<gene>
    <name evidence="7" type="primary">priL</name>
    <name evidence="9" type="ORF">ENW83_03040</name>
</gene>